<accession>A0ABS7DH74</accession>
<protein>
    <recommendedName>
        <fullName evidence="1">Putative membrane protein insertion efficiency factor</fullName>
    </recommendedName>
</protein>
<dbReference type="Proteomes" id="UP000731465">
    <property type="component" value="Unassembled WGS sequence"/>
</dbReference>
<dbReference type="Pfam" id="PF01809">
    <property type="entry name" value="YidD"/>
    <property type="match status" value="1"/>
</dbReference>
<keyword evidence="1" id="KW-1003">Cell membrane</keyword>
<dbReference type="RefSeq" id="WP_219937861.1">
    <property type="nucleotide sequence ID" value="NZ_JAGFNY010000024.1"/>
</dbReference>
<comment type="subcellular location">
    <subcellularLocation>
        <location evidence="1">Cell membrane</location>
        <topology evidence="1">Peripheral membrane protein</topology>
        <orientation evidence="1">Cytoplasmic side</orientation>
    </subcellularLocation>
</comment>
<comment type="caution">
    <text evidence="2">The sequence shown here is derived from an EMBL/GenBank/DDBJ whole genome shotgun (WGS) entry which is preliminary data.</text>
</comment>
<evidence type="ECO:0000313" key="3">
    <source>
        <dbReference type="Proteomes" id="UP000731465"/>
    </source>
</evidence>
<evidence type="ECO:0000313" key="2">
    <source>
        <dbReference type="EMBL" id="MBW7570637.1"/>
    </source>
</evidence>
<dbReference type="EMBL" id="JAGFNY010000024">
    <property type="protein sequence ID" value="MBW7570637.1"/>
    <property type="molecule type" value="Genomic_DNA"/>
</dbReference>
<dbReference type="HAMAP" id="MF_00386">
    <property type="entry name" value="UPF0161_YidD"/>
    <property type="match status" value="1"/>
</dbReference>
<gene>
    <name evidence="2" type="primary">yidD</name>
    <name evidence="2" type="ORF">J5V48_07000</name>
</gene>
<sequence>MDTNISPFGKVAILLIRFYQKYVSPLLGQHCRFYPSCSQYTLEAIQEWGFFKGSYLGLKRILRCHPLNPGGYDPIPKKQIINNKKPNIKG</sequence>
<dbReference type="PANTHER" id="PTHR33383:SF1">
    <property type="entry name" value="MEMBRANE PROTEIN INSERTION EFFICIENCY FACTOR-RELATED"/>
    <property type="match status" value="1"/>
</dbReference>
<dbReference type="PANTHER" id="PTHR33383">
    <property type="entry name" value="MEMBRANE PROTEIN INSERTION EFFICIENCY FACTOR-RELATED"/>
    <property type="match status" value="1"/>
</dbReference>
<comment type="similarity">
    <text evidence="1">Belongs to the UPF0161 family.</text>
</comment>
<dbReference type="NCBIfam" id="TIGR00278">
    <property type="entry name" value="membrane protein insertion efficiency factor YidD"/>
    <property type="match status" value="1"/>
</dbReference>
<dbReference type="SMART" id="SM01234">
    <property type="entry name" value="Haemolytic"/>
    <property type="match status" value="1"/>
</dbReference>
<comment type="function">
    <text evidence="1">Could be involved in insertion of integral membrane proteins into the membrane.</text>
</comment>
<proteinExistence type="inferred from homology"/>
<keyword evidence="1" id="KW-0472">Membrane</keyword>
<name>A0ABS7DH74_9GAMM</name>
<organism evidence="2 3">
    <name type="scientific">Succinivibrio faecicola</name>
    <dbReference type="NCBI Taxonomy" id="2820300"/>
    <lineage>
        <taxon>Bacteria</taxon>
        <taxon>Pseudomonadati</taxon>
        <taxon>Pseudomonadota</taxon>
        <taxon>Gammaproteobacteria</taxon>
        <taxon>Aeromonadales</taxon>
        <taxon>Succinivibrionaceae</taxon>
        <taxon>Succinivibrio</taxon>
    </lineage>
</organism>
<evidence type="ECO:0000256" key="1">
    <source>
        <dbReference type="HAMAP-Rule" id="MF_00386"/>
    </source>
</evidence>
<reference evidence="2 3" key="1">
    <citation type="submission" date="2021-03" db="EMBL/GenBank/DDBJ databases">
        <title>Succinivibrio sp. nov. isolated from feces of cow.</title>
        <authorList>
            <person name="Choi J.-Y."/>
        </authorList>
    </citation>
    <scope>NUCLEOTIDE SEQUENCE [LARGE SCALE GENOMIC DNA]</scope>
    <source>
        <strain evidence="2 3">AGMB01872</strain>
    </source>
</reference>
<dbReference type="InterPro" id="IPR002696">
    <property type="entry name" value="Membr_insert_effic_factor_YidD"/>
</dbReference>
<keyword evidence="3" id="KW-1185">Reference proteome</keyword>